<dbReference type="AlphaFoldDB" id="A0A5C6EDJ2"/>
<dbReference type="InterPro" id="IPR018087">
    <property type="entry name" value="Glyco_hydro_5_CS"/>
</dbReference>
<dbReference type="PANTHER" id="PTHR34142">
    <property type="entry name" value="ENDO-BETA-1,4-GLUCANASE A"/>
    <property type="match status" value="1"/>
</dbReference>
<dbReference type="Proteomes" id="UP000317977">
    <property type="component" value="Unassembled WGS sequence"/>
</dbReference>
<organism evidence="5 6">
    <name type="scientific">Rubripirellula reticaptiva</name>
    <dbReference type="NCBI Taxonomy" id="2528013"/>
    <lineage>
        <taxon>Bacteria</taxon>
        <taxon>Pseudomonadati</taxon>
        <taxon>Planctomycetota</taxon>
        <taxon>Planctomycetia</taxon>
        <taxon>Pirellulales</taxon>
        <taxon>Pirellulaceae</taxon>
        <taxon>Rubripirellula</taxon>
    </lineage>
</organism>
<evidence type="ECO:0000259" key="4">
    <source>
        <dbReference type="Pfam" id="PF00150"/>
    </source>
</evidence>
<evidence type="ECO:0000256" key="2">
    <source>
        <dbReference type="ARBA" id="ARBA00023295"/>
    </source>
</evidence>
<sequence length="549" mass="61750">MFPMMFSVLRLNVLLTLLWLPVPVFAETATSLLSNSNFELGTAEKPQDWPTPDGVTWLEEDGNHFLRFSASIDKMLTVYREVRINPEYEALQLSFRVRVNSLQRGKANWHDGRIILDFKDADGNKLKGATHPSFSGTTDGWTRRSVEMLVPKGAVKLEVMPAMFQAKSGSYDLDDVKLSAIDSAPLIAKREADAIKENAEIARRAALVQPSVSKASAEQLPLRLHVQGNKILDAKGSEVWLQGVSLPSMEWSAGGENILKSVHVAIEDWNANSIRLCIRENFWSGTGPYQRDGGAGYRQLVDDVVNLAGSHGVYVILDLHRFRAPEPQHAVFWKELATLYKDHPAVLFELFNEPHDLTWQVWRDGGFVSNEKKSDSTAVAENKEELKGFESIGMQALVDAVRKTGAKNIVIAGGLDWSYDLSGILTGFALNDRNGHGIVYSTHVYPWKSDWRDKFMDVAKRHPIFIGECGATQERLDFIPPEQHEDPATWVPDFIGVVQQHRYHWTAWSFHPKSSPCLLSDWDYTPTPYWGEPAKRALLGEQFPVGELR</sequence>
<dbReference type="OrthoDB" id="9800475at2"/>
<dbReference type="Gene3D" id="3.20.20.80">
    <property type="entry name" value="Glycosidases"/>
    <property type="match status" value="1"/>
</dbReference>
<dbReference type="PROSITE" id="PS00659">
    <property type="entry name" value="GLYCOSYL_HYDROL_F5"/>
    <property type="match status" value="1"/>
</dbReference>
<name>A0A5C6EDJ2_9BACT</name>
<keyword evidence="2 3" id="KW-0326">Glycosidase</keyword>
<comment type="similarity">
    <text evidence="3">Belongs to the glycosyl hydrolase 5 (cellulase A) family.</text>
</comment>
<proteinExistence type="inferred from homology"/>
<dbReference type="InterPro" id="IPR017853">
    <property type="entry name" value="GH"/>
</dbReference>
<dbReference type="EC" id="3.2.1.4" evidence="5"/>
<comment type="caution">
    <text evidence="5">The sequence shown here is derived from an EMBL/GenBank/DDBJ whole genome shotgun (WGS) entry which is preliminary data.</text>
</comment>
<dbReference type="PANTHER" id="PTHR34142:SF1">
    <property type="entry name" value="GLYCOSIDE HYDROLASE FAMILY 5 DOMAIN-CONTAINING PROTEIN"/>
    <property type="match status" value="1"/>
</dbReference>
<protein>
    <submittedName>
        <fullName evidence="5">Endoglucanase A</fullName>
        <ecNumber evidence="5">3.2.1.4</ecNumber>
    </submittedName>
</protein>
<evidence type="ECO:0000313" key="6">
    <source>
        <dbReference type="Proteomes" id="UP000317977"/>
    </source>
</evidence>
<dbReference type="SUPFAM" id="SSF51445">
    <property type="entry name" value="(Trans)glycosidases"/>
    <property type="match status" value="1"/>
</dbReference>
<accession>A0A5C6EDJ2</accession>
<evidence type="ECO:0000256" key="3">
    <source>
        <dbReference type="RuleBase" id="RU361153"/>
    </source>
</evidence>
<dbReference type="GO" id="GO:0008810">
    <property type="term" value="F:cellulase activity"/>
    <property type="evidence" value="ECO:0007669"/>
    <property type="project" value="UniProtKB-EC"/>
</dbReference>
<keyword evidence="1 3" id="KW-0378">Hydrolase</keyword>
<gene>
    <name evidence="5" type="primary">celA</name>
    <name evidence="5" type="ORF">Poly59_55280</name>
</gene>
<dbReference type="Gene3D" id="2.60.120.260">
    <property type="entry name" value="Galactose-binding domain-like"/>
    <property type="match status" value="1"/>
</dbReference>
<dbReference type="GO" id="GO:0009251">
    <property type="term" value="P:glucan catabolic process"/>
    <property type="evidence" value="ECO:0007669"/>
    <property type="project" value="TreeGrafter"/>
</dbReference>
<keyword evidence="6" id="KW-1185">Reference proteome</keyword>
<feature type="domain" description="Glycoside hydrolase family 5" evidence="4">
    <location>
        <begin position="232"/>
        <end position="514"/>
    </location>
</feature>
<dbReference type="Pfam" id="PF00150">
    <property type="entry name" value="Cellulase"/>
    <property type="match status" value="1"/>
</dbReference>
<dbReference type="EMBL" id="SJPX01000006">
    <property type="protein sequence ID" value="TWU46555.1"/>
    <property type="molecule type" value="Genomic_DNA"/>
</dbReference>
<evidence type="ECO:0000313" key="5">
    <source>
        <dbReference type="EMBL" id="TWU46555.1"/>
    </source>
</evidence>
<evidence type="ECO:0000256" key="1">
    <source>
        <dbReference type="ARBA" id="ARBA00022801"/>
    </source>
</evidence>
<dbReference type="InterPro" id="IPR001547">
    <property type="entry name" value="Glyco_hydro_5"/>
</dbReference>
<reference evidence="5 6" key="1">
    <citation type="submission" date="2019-02" db="EMBL/GenBank/DDBJ databases">
        <title>Deep-cultivation of Planctomycetes and their phenomic and genomic characterization uncovers novel biology.</title>
        <authorList>
            <person name="Wiegand S."/>
            <person name="Jogler M."/>
            <person name="Boedeker C."/>
            <person name="Pinto D."/>
            <person name="Vollmers J."/>
            <person name="Rivas-Marin E."/>
            <person name="Kohn T."/>
            <person name="Peeters S.H."/>
            <person name="Heuer A."/>
            <person name="Rast P."/>
            <person name="Oberbeckmann S."/>
            <person name="Bunk B."/>
            <person name="Jeske O."/>
            <person name="Meyerdierks A."/>
            <person name="Storesund J.E."/>
            <person name="Kallscheuer N."/>
            <person name="Luecker S."/>
            <person name="Lage O.M."/>
            <person name="Pohl T."/>
            <person name="Merkel B.J."/>
            <person name="Hornburger P."/>
            <person name="Mueller R.-W."/>
            <person name="Bruemmer F."/>
            <person name="Labrenz M."/>
            <person name="Spormann A.M."/>
            <person name="Op Den Camp H."/>
            <person name="Overmann J."/>
            <person name="Amann R."/>
            <person name="Jetten M.S.M."/>
            <person name="Mascher T."/>
            <person name="Medema M.H."/>
            <person name="Devos D.P."/>
            <person name="Kaster A.-K."/>
            <person name="Ovreas L."/>
            <person name="Rohde M."/>
            <person name="Galperin M.Y."/>
            <person name="Jogler C."/>
        </authorList>
    </citation>
    <scope>NUCLEOTIDE SEQUENCE [LARGE SCALE GENOMIC DNA]</scope>
    <source>
        <strain evidence="5 6">Poly59</strain>
    </source>
</reference>